<keyword evidence="16" id="KW-1185">Reference proteome</keyword>
<dbReference type="InterPro" id="IPR059000">
    <property type="entry name" value="ATPase_P-type_domA"/>
</dbReference>
<comment type="subcellular location">
    <subcellularLocation>
        <location evidence="1">Cell membrane</location>
        <topology evidence="1">Multi-pass membrane protein</topology>
    </subcellularLocation>
</comment>
<proteinExistence type="inferred from homology"/>
<evidence type="ECO:0000256" key="2">
    <source>
        <dbReference type="ARBA" id="ARBA00006024"/>
    </source>
</evidence>
<evidence type="ECO:0000256" key="12">
    <source>
        <dbReference type="RuleBase" id="RU362081"/>
    </source>
</evidence>
<dbReference type="InterPro" id="IPR023299">
    <property type="entry name" value="ATPase_P-typ_cyto_dom_N"/>
</dbReference>
<dbReference type="SUPFAM" id="SSF56784">
    <property type="entry name" value="HAD-like"/>
    <property type="match status" value="1"/>
</dbReference>
<dbReference type="PATRIC" id="fig|1035195.3.peg.2061"/>
<evidence type="ECO:0000256" key="3">
    <source>
        <dbReference type="ARBA" id="ARBA00022692"/>
    </source>
</evidence>
<comment type="catalytic activity">
    <reaction evidence="10">
        <text>ATP + H2O = ADP + phosphate + H(+)</text>
        <dbReference type="Rhea" id="RHEA:13065"/>
        <dbReference type="ChEBI" id="CHEBI:15377"/>
        <dbReference type="ChEBI" id="CHEBI:15378"/>
        <dbReference type="ChEBI" id="CHEBI:30616"/>
        <dbReference type="ChEBI" id="CHEBI:43474"/>
        <dbReference type="ChEBI" id="CHEBI:456216"/>
    </reaction>
</comment>
<dbReference type="InterPro" id="IPR023214">
    <property type="entry name" value="HAD_sf"/>
</dbReference>
<keyword evidence="12" id="KW-1003">Cell membrane</keyword>
<dbReference type="Pfam" id="PF00702">
    <property type="entry name" value="Hydrolase"/>
    <property type="match status" value="1"/>
</dbReference>
<evidence type="ECO:0000256" key="1">
    <source>
        <dbReference type="ARBA" id="ARBA00004651"/>
    </source>
</evidence>
<feature type="transmembrane region" description="Helical" evidence="12">
    <location>
        <begin position="396"/>
        <end position="424"/>
    </location>
</feature>
<feature type="transmembrane region" description="Helical" evidence="12">
    <location>
        <begin position="113"/>
        <end position="130"/>
    </location>
</feature>
<dbReference type="EMBL" id="AMEM01000037">
    <property type="protein sequence ID" value="EKX88630.1"/>
    <property type="molecule type" value="Genomic_DNA"/>
</dbReference>
<dbReference type="Pfam" id="PF00122">
    <property type="entry name" value="E1-E2_ATPase"/>
    <property type="match status" value="1"/>
</dbReference>
<dbReference type="HOGENOM" id="CLU_001771_0_3_11"/>
<dbReference type="GO" id="GO:0005507">
    <property type="term" value="F:copper ion binding"/>
    <property type="evidence" value="ECO:0007669"/>
    <property type="project" value="TreeGrafter"/>
</dbReference>
<dbReference type="NCBIfam" id="TIGR01525">
    <property type="entry name" value="ATPase-IB_hvy"/>
    <property type="match status" value="1"/>
</dbReference>
<dbReference type="PANTHER" id="PTHR43520">
    <property type="entry name" value="ATP7, ISOFORM B"/>
    <property type="match status" value="1"/>
</dbReference>
<dbReference type="AlphaFoldDB" id="L1MC60"/>
<keyword evidence="4 12" id="KW-0479">Metal-binding</keyword>
<dbReference type="InterPro" id="IPR036163">
    <property type="entry name" value="HMA_dom_sf"/>
</dbReference>
<reference evidence="15 16" key="1">
    <citation type="submission" date="2012-05" db="EMBL/GenBank/DDBJ databases">
        <authorList>
            <person name="Weinstock G."/>
            <person name="Sodergren E."/>
            <person name="Lobos E.A."/>
            <person name="Fulton L."/>
            <person name="Fulton R."/>
            <person name="Courtney L."/>
            <person name="Fronick C."/>
            <person name="O'Laughlin M."/>
            <person name="Godfrey J."/>
            <person name="Wilson R.M."/>
            <person name="Miner T."/>
            <person name="Farmer C."/>
            <person name="Delehaunty K."/>
            <person name="Cordes M."/>
            <person name="Minx P."/>
            <person name="Tomlinson C."/>
            <person name="Chen J."/>
            <person name="Wollam A."/>
            <person name="Pepin K.H."/>
            <person name="Bhonagiri V."/>
            <person name="Zhang X."/>
            <person name="Suruliraj S."/>
            <person name="Warren W."/>
            <person name="Mitreva M."/>
            <person name="Mardis E.R."/>
            <person name="Wilson R.K."/>
        </authorList>
    </citation>
    <scope>NUCLEOTIDE SEQUENCE [LARGE SCALE GENOMIC DNA]</scope>
    <source>
        <strain evidence="15 16">F0235</strain>
    </source>
</reference>
<dbReference type="CDD" id="cd02094">
    <property type="entry name" value="P-type_ATPase_Cu-like"/>
    <property type="match status" value="1"/>
</dbReference>
<gene>
    <name evidence="15" type="ORF">HMPREF9997_02304</name>
</gene>
<dbReference type="InterPro" id="IPR006121">
    <property type="entry name" value="HMA_dom"/>
</dbReference>
<accession>L1MC60</accession>
<feature type="transmembrane region" description="Helical" evidence="12">
    <location>
        <begin position="735"/>
        <end position="753"/>
    </location>
</feature>
<evidence type="ECO:0000256" key="4">
    <source>
        <dbReference type="ARBA" id="ARBA00022723"/>
    </source>
</evidence>
<evidence type="ECO:0000256" key="5">
    <source>
        <dbReference type="ARBA" id="ARBA00022741"/>
    </source>
</evidence>
<dbReference type="InterPro" id="IPR044492">
    <property type="entry name" value="P_typ_ATPase_HD_dom"/>
</dbReference>
<dbReference type="InterPro" id="IPR027256">
    <property type="entry name" value="P-typ_ATPase_IB"/>
</dbReference>
<evidence type="ECO:0000256" key="10">
    <source>
        <dbReference type="ARBA" id="ARBA00049360"/>
    </source>
</evidence>
<keyword evidence="7" id="KW-1278">Translocase</keyword>
<evidence type="ECO:0000256" key="6">
    <source>
        <dbReference type="ARBA" id="ARBA00022840"/>
    </source>
</evidence>
<evidence type="ECO:0000256" key="11">
    <source>
        <dbReference type="ARBA" id="ARBA00074171"/>
    </source>
</evidence>
<keyword evidence="5 12" id="KW-0547">Nucleotide-binding</keyword>
<dbReference type="Gene3D" id="2.70.150.10">
    <property type="entry name" value="Calcium-transporting ATPase, cytoplasmic transduction domain A"/>
    <property type="match status" value="1"/>
</dbReference>
<dbReference type="PROSITE" id="PS50846">
    <property type="entry name" value="HMA_2"/>
    <property type="match status" value="1"/>
</dbReference>
<feature type="compositionally biased region" description="Polar residues" evidence="13">
    <location>
        <begin position="80"/>
        <end position="98"/>
    </location>
</feature>
<dbReference type="SFLD" id="SFLDG00002">
    <property type="entry name" value="C1.7:_P-type_atpase_like"/>
    <property type="match status" value="1"/>
</dbReference>
<dbReference type="NCBIfam" id="TIGR01494">
    <property type="entry name" value="ATPase_P-type"/>
    <property type="match status" value="1"/>
</dbReference>
<dbReference type="PANTHER" id="PTHR43520:SF8">
    <property type="entry name" value="P-TYPE CU(+) TRANSPORTER"/>
    <property type="match status" value="1"/>
</dbReference>
<dbReference type="GO" id="GO:0043682">
    <property type="term" value="F:P-type divalent copper transporter activity"/>
    <property type="evidence" value="ECO:0007669"/>
    <property type="project" value="TreeGrafter"/>
</dbReference>
<keyword evidence="8 12" id="KW-1133">Transmembrane helix</keyword>
<dbReference type="InterPro" id="IPR008250">
    <property type="entry name" value="ATPase_P-typ_transduc_dom_A_sf"/>
</dbReference>
<dbReference type="Pfam" id="PF00403">
    <property type="entry name" value="HMA"/>
    <property type="match status" value="1"/>
</dbReference>
<evidence type="ECO:0000256" key="9">
    <source>
        <dbReference type="ARBA" id="ARBA00023136"/>
    </source>
</evidence>
<dbReference type="GO" id="GO:0005524">
    <property type="term" value="F:ATP binding"/>
    <property type="evidence" value="ECO:0007669"/>
    <property type="project" value="UniProtKB-UniRule"/>
</dbReference>
<feature type="transmembrane region" description="Helical" evidence="12">
    <location>
        <begin position="372"/>
        <end position="390"/>
    </location>
</feature>
<dbReference type="SUPFAM" id="SSF55008">
    <property type="entry name" value="HMA, heavy metal-associated domain"/>
    <property type="match status" value="1"/>
</dbReference>
<dbReference type="InterPro" id="IPR017969">
    <property type="entry name" value="Heavy-metal-associated_CS"/>
</dbReference>
<dbReference type="Gene3D" id="3.40.1110.10">
    <property type="entry name" value="Calcium-transporting ATPase, cytoplasmic domain N"/>
    <property type="match status" value="1"/>
</dbReference>
<dbReference type="Proteomes" id="UP000010445">
    <property type="component" value="Unassembled WGS sequence"/>
</dbReference>
<dbReference type="InterPro" id="IPR018303">
    <property type="entry name" value="ATPase_P-typ_P_site"/>
</dbReference>
<dbReference type="SFLD" id="SFLDF00027">
    <property type="entry name" value="p-type_atpase"/>
    <property type="match status" value="1"/>
</dbReference>
<dbReference type="PRINTS" id="PR00943">
    <property type="entry name" value="CUATPASE"/>
</dbReference>
<dbReference type="STRING" id="1035195.HMPREF9997_02304"/>
<dbReference type="Gene3D" id="3.30.70.100">
    <property type="match status" value="1"/>
</dbReference>
<dbReference type="eggNOG" id="COG2217">
    <property type="taxonomic scope" value="Bacteria"/>
</dbReference>
<evidence type="ECO:0000313" key="15">
    <source>
        <dbReference type="EMBL" id="EKX88630.1"/>
    </source>
</evidence>
<organism evidence="15 16">
    <name type="scientific">Corynebacterium durum F0235</name>
    <dbReference type="NCBI Taxonomy" id="1035195"/>
    <lineage>
        <taxon>Bacteria</taxon>
        <taxon>Bacillati</taxon>
        <taxon>Actinomycetota</taxon>
        <taxon>Actinomycetes</taxon>
        <taxon>Mycobacteriales</taxon>
        <taxon>Corynebacteriaceae</taxon>
        <taxon>Corynebacterium</taxon>
    </lineage>
</organism>
<evidence type="ECO:0000256" key="7">
    <source>
        <dbReference type="ARBA" id="ARBA00022967"/>
    </source>
</evidence>
<keyword evidence="3 12" id="KW-0812">Transmembrane</keyword>
<dbReference type="RefSeq" id="WP_006061725.1">
    <property type="nucleotide sequence ID" value="NZ_KB290820.1"/>
</dbReference>
<evidence type="ECO:0000256" key="13">
    <source>
        <dbReference type="SAM" id="MobiDB-lite"/>
    </source>
</evidence>
<name>L1MC60_9CORY</name>
<dbReference type="InterPro" id="IPR036412">
    <property type="entry name" value="HAD-like_sf"/>
</dbReference>
<dbReference type="GO" id="GO:0005886">
    <property type="term" value="C:plasma membrane"/>
    <property type="evidence" value="ECO:0007669"/>
    <property type="project" value="UniProtKB-SubCell"/>
</dbReference>
<dbReference type="PROSITE" id="PS00154">
    <property type="entry name" value="ATPASE_E1_E2"/>
    <property type="match status" value="1"/>
</dbReference>
<evidence type="ECO:0000256" key="8">
    <source>
        <dbReference type="ARBA" id="ARBA00022989"/>
    </source>
</evidence>
<dbReference type="InterPro" id="IPR023298">
    <property type="entry name" value="ATPase_P-typ_TM_dom_sf"/>
</dbReference>
<dbReference type="CDD" id="cd00371">
    <property type="entry name" value="HMA"/>
    <property type="match status" value="1"/>
</dbReference>
<dbReference type="FunFam" id="2.70.150.10:FF:000002">
    <property type="entry name" value="Copper-transporting ATPase 1, putative"/>
    <property type="match status" value="1"/>
</dbReference>
<feature type="transmembrane region" description="Helical" evidence="12">
    <location>
        <begin position="136"/>
        <end position="154"/>
    </location>
</feature>
<evidence type="ECO:0000313" key="16">
    <source>
        <dbReference type="Proteomes" id="UP000010445"/>
    </source>
</evidence>
<dbReference type="GO" id="GO:0055070">
    <property type="term" value="P:copper ion homeostasis"/>
    <property type="evidence" value="ECO:0007669"/>
    <property type="project" value="TreeGrafter"/>
</dbReference>
<dbReference type="FunFam" id="3.30.70.100:FF:000005">
    <property type="entry name" value="Copper-exporting P-type ATPase A"/>
    <property type="match status" value="1"/>
</dbReference>
<keyword evidence="9 12" id="KW-0472">Membrane</keyword>
<dbReference type="PRINTS" id="PR00119">
    <property type="entry name" value="CATATPASE"/>
</dbReference>
<dbReference type="GO" id="GO:0016887">
    <property type="term" value="F:ATP hydrolysis activity"/>
    <property type="evidence" value="ECO:0007669"/>
    <property type="project" value="InterPro"/>
</dbReference>
<comment type="caution">
    <text evidence="15">The sequence shown here is derived from an EMBL/GenBank/DDBJ whole genome shotgun (WGS) entry which is preliminary data.</text>
</comment>
<protein>
    <recommendedName>
        <fullName evidence="11">Cation-transporting P-type ATPase B</fullName>
    </recommendedName>
</protein>
<keyword evidence="6 12" id="KW-0067">ATP-binding</keyword>
<dbReference type="InterPro" id="IPR001757">
    <property type="entry name" value="P_typ_ATPase"/>
</dbReference>
<dbReference type="PROSITE" id="PS01229">
    <property type="entry name" value="COF_2"/>
    <property type="match status" value="1"/>
</dbReference>
<feature type="transmembrane region" description="Helical" evidence="12">
    <location>
        <begin position="174"/>
        <end position="195"/>
    </location>
</feature>
<feature type="transmembrane region" description="Helical" evidence="12">
    <location>
        <begin position="215"/>
        <end position="235"/>
    </location>
</feature>
<feature type="transmembrane region" description="Helical" evidence="12">
    <location>
        <begin position="712"/>
        <end position="729"/>
    </location>
</feature>
<dbReference type="SUPFAM" id="SSF81665">
    <property type="entry name" value="Calcium ATPase, transmembrane domain M"/>
    <property type="match status" value="1"/>
</dbReference>
<dbReference type="NCBIfam" id="TIGR01511">
    <property type="entry name" value="ATPase-IB1_Cu"/>
    <property type="match status" value="1"/>
</dbReference>
<sequence>MTTTHAQTHVDLEVLGMTCTSCSARVERKLNKMEGVEAQVNFATETASVLYDAAELTTDDLVATIEAAGYKGFVKADPQADNSNSEATTGEQAQGTSISDVRLQEQEQLKQRVLVSAVLGIPVMLMSMIPAAQFTYWQWASLTLAAPVYVWGGLPFHRAAWKNLRHGAFTMDTLISLGTTAAFLWSLIALFWGGAGEPGMRMSFSLLSHGGGGLHDIYLDTSAMVIVFLLLGRWFEARAKGRSSQALQELLNLGAKDVAVLRDSQEVRIPIEQLQVGEQFVVRPGERIATDGVVVSGTSAVDESMLTGESLPVDVSPGSIVTGATMNASGRLIIEAQRVGQDTTLAGIARLVSDAQSRKAPVQRLVDRISQVFVPLVILAALLALGWHIIAGHGLAHAFSAAVAVTIIACPCALGLATPTALLVGTGRGAQLGMLIKGPEVLEATRQVDTIVLDKTGTVTTGIMTVTNVVGLDDVDTNEILRLAASVENGSEHPIGQAIVAASSSPLLPAHDFRADAGSGVSARVSMQEGDVCVTVRTPSGLDDQPALSALADAVTTARSHGATPVMVDIDGVPRSIITVHDEVKPTSAAAVATFKELGIEPMLLTGDSHGAAVHVAEQVGINTDHVFAGVLPQDKVGTITMLQEQGKRVAMVGDGINDAAALAAANLGLAMGAGTDVAIEASDITIMNNDLRSTADAIRLSRATLRTIKGNLFWAFAYNVILIPVAALGLLNPMLAGAAMALSSVFVVTNSLRLRRFRSLF</sequence>
<dbReference type="SUPFAM" id="SSF81653">
    <property type="entry name" value="Calcium ATPase, transduction domain A"/>
    <property type="match status" value="1"/>
</dbReference>
<comment type="similarity">
    <text evidence="2 12">Belongs to the cation transport ATPase (P-type) (TC 3.A.3) family. Type IB subfamily.</text>
</comment>
<dbReference type="SFLD" id="SFLDS00003">
    <property type="entry name" value="Haloacid_Dehalogenase"/>
    <property type="match status" value="1"/>
</dbReference>
<feature type="region of interest" description="Disordered" evidence="13">
    <location>
        <begin position="79"/>
        <end position="98"/>
    </location>
</feature>
<dbReference type="PROSITE" id="PS01047">
    <property type="entry name" value="HMA_1"/>
    <property type="match status" value="1"/>
</dbReference>
<dbReference type="Gene3D" id="3.40.50.1000">
    <property type="entry name" value="HAD superfamily/HAD-like"/>
    <property type="match status" value="1"/>
</dbReference>
<feature type="domain" description="HMA" evidence="14">
    <location>
        <begin position="8"/>
        <end position="73"/>
    </location>
</feature>
<evidence type="ECO:0000259" key="14">
    <source>
        <dbReference type="PROSITE" id="PS50846"/>
    </source>
</evidence>